<evidence type="ECO:0000313" key="3">
    <source>
        <dbReference type="EnsemblMetazoa" id="CPIJ013597-PA"/>
    </source>
</evidence>
<feature type="compositionally biased region" description="Acidic residues" evidence="1">
    <location>
        <begin position="72"/>
        <end position="84"/>
    </location>
</feature>
<gene>
    <name evidence="3" type="primary">6047075</name>
    <name evidence="2" type="ORF">CpipJ_CPIJ013597</name>
</gene>
<dbReference type="PANTHER" id="PTHR33053">
    <property type="entry name" value="PROTEIN, PUTATIVE-RELATED"/>
    <property type="match status" value="1"/>
</dbReference>
<dbReference type="InParanoid" id="B0X3G0"/>
<dbReference type="PANTHER" id="PTHR33053:SF24">
    <property type="entry name" value="TRANSPOSASE DOMAIN-CONTAINING PROTEIN"/>
    <property type="match status" value="1"/>
</dbReference>
<feature type="region of interest" description="Disordered" evidence="1">
    <location>
        <begin position="70"/>
        <end position="89"/>
    </location>
</feature>
<reference evidence="2" key="1">
    <citation type="submission" date="2007-03" db="EMBL/GenBank/DDBJ databases">
        <title>Annotation of Culex pipiens quinquefasciatus.</title>
        <authorList>
            <consortium name="The Broad Institute Genome Sequencing Platform"/>
            <person name="Atkinson P.W."/>
            <person name="Hemingway J."/>
            <person name="Christensen B.M."/>
            <person name="Higgs S."/>
            <person name="Kodira C."/>
            <person name="Hannick L."/>
            <person name="Megy K."/>
            <person name="O'Leary S."/>
            <person name="Pearson M."/>
            <person name="Haas B.J."/>
            <person name="Mauceli E."/>
            <person name="Wortman J.R."/>
            <person name="Lee N.H."/>
            <person name="Guigo R."/>
            <person name="Stanke M."/>
            <person name="Alvarado L."/>
            <person name="Amedeo P."/>
            <person name="Antoine C.H."/>
            <person name="Arensburger P."/>
            <person name="Bidwell S.L."/>
            <person name="Crawford M."/>
            <person name="Camaro F."/>
            <person name="Devon K."/>
            <person name="Engels R."/>
            <person name="Hammond M."/>
            <person name="Howarth C."/>
            <person name="Koehrsen M."/>
            <person name="Lawson D."/>
            <person name="Montgomery P."/>
            <person name="Nene V."/>
            <person name="Nusbaum C."/>
            <person name="Puiu D."/>
            <person name="Romero-Severson J."/>
            <person name="Severson D.W."/>
            <person name="Shumway M."/>
            <person name="Sisk P."/>
            <person name="Stolte C."/>
            <person name="Zeng Q."/>
            <person name="Eisenstadt E."/>
            <person name="Fraser-Liggett C."/>
            <person name="Strausberg R."/>
            <person name="Galagan J."/>
            <person name="Birren B."/>
            <person name="Collins F.H."/>
        </authorList>
    </citation>
    <scope>NUCLEOTIDE SEQUENCE [LARGE SCALE GENOMIC DNA]</scope>
    <source>
        <strain evidence="2">JHB</strain>
    </source>
</reference>
<dbReference type="EnsemblMetazoa" id="CPIJ013597-RA">
    <property type="protein sequence ID" value="CPIJ013597-PA"/>
    <property type="gene ID" value="CPIJ013597"/>
</dbReference>
<name>B0X3G0_CULQU</name>
<protein>
    <recommendedName>
        <fullName evidence="5">Transposase domain-containing protein</fullName>
    </recommendedName>
</protein>
<organism>
    <name type="scientific">Culex quinquefasciatus</name>
    <name type="common">Southern house mosquito</name>
    <name type="synonym">Culex pungens</name>
    <dbReference type="NCBI Taxonomy" id="7176"/>
    <lineage>
        <taxon>Eukaryota</taxon>
        <taxon>Metazoa</taxon>
        <taxon>Ecdysozoa</taxon>
        <taxon>Arthropoda</taxon>
        <taxon>Hexapoda</taxon>
        <taxon>Insecta</taxon>
        <taxon>Pterygota</taxon>
        <taxon>Neoptera</taxon>
        <taxon>Endopterygota</taxon>
        <taxon>Diptera</taxon>
        <taxon>Nematocera</taxon>
        <taxon>Culicoidea</taxon>
        <taxon>Culicidae</taxon>
        <taxon>Culicinae</taxon>
        <taxon>Culicini</taxon>
        <taxon>Culex</taxon>
        <taxon>Culex</taxon>
    </lineage>
</organism>
<dbReference type="OrthoDB" id="7743110at2759"/>
<dbReference type="HOGENOM" id="CLU_004416_4_1_1"/>
<evidence type="ECO:0000313" key="4">
    <source>
        <dbReference type="Proteomes" id="UP000002320"/>
    </source>
</evidence>
<dbReference type="eggNOG" id="ENOG502QYYT">
    <property type="taxonomic scope" value="Eukaryota"/>
</dbReference>
<keyword evidence="4" id="KW-1185">Reference proteome</keyword>
<evidence type="ECO:0008006" key="5">
    <source>
        <dbReference type="Google" id="ProtNLM"/>
    </source>
</evidence>
<accession>B0X3G0</accession>
<dbReference type="STRING" id="7176.B0X3G0"/>
<dbReference type="AlphaFoldDB" id="B0X3G0"/>
<sequence length="625" mass="70729">MTSRWTTRRNEIKKRRYEEIDEIFQKHLIDVQSNVDQTETGCVNDPVSDAESGNDKGHTIYENLEGGHEAFPEQEPEQESDVDEPSGAKSTVPLKYRLAQFVSEFRLSVEATAALLNILRDEGLDVPKCRVTLLETPKISIIPKRESPGEYIHFGIQRSLEGLAKDRKIASMMEIRLDVNIDGLPIAKNGRCVWPILAAFPWAREISPFVIGCYTGLKEPANFDSYLMDFVTEVNELTQNGIVLKRGEVTERLKFSIRLFICDRPATSKICGVVSHVSKNGCPNCVQVGRRINNVTVYSSLVGTPRDDNSFRSRLDPEHHKVQTMSGIERIVGLDMVRQVGVDPMHTCHLGVTKKILEGMLGKVKKAGYLGARLSKANRQKAASYYSSLAPFISTDFARHPRSFEELSNFKATEFRLFDSYLGVLVTKKFFSQQLHDHFLLYFCAMRLLSMKDTPSDKIELAQDLLGEFVQQFQGYYGVHSLTHNVHMLLHLAQYVELYGNLPSITAFRFENFMQQIKSFLTKKKHQILQQLHNRLAEQEVLAKKNVNVQITEKFKLKKNLLGCGFAYRTCSFDDQTVISANGRDDCVLIGGTPAKVLGFAEINAKQQIPQVHRPLGSFAVERSK</sequence>
<dbReference type="VEuPathDB" id="VectorBase:CQUJHB001727"/>
<dbReference type="EMBL" id="DS232314">
    <property type="protein sequence ID" value="EDS39852.1"/>
    <property type="molecule type" value="Genomic_DNA"/>
</dbReference>
<evidence type="ECO:0000256" key="1">
    <source>
        <dbReference type="SAM" id="MobiDB-lite"/>
    </source>
</evidence>
<proteinExistence type="predicted"/>
<dbReference type="OMA" id="WAREISP"/>
<dbReference type="Proteomes" id="UP000002320">
    <property type="component" value="Unassembled WGS sequence"/>
</dbReference>
<dbReference type="KEGG" id="cqu:CpipJ_CPIJ013597"/>
<dbReference type="VEuPathDB" id="VectorBase:CPIJ013597"/>
<evidence type="ECO:0000313" key="2">
    <source>
        <dbReference type="EMBL" id="EDS39852.1"/>
    </source>
</evidence>
<reference evidence="3" key="2">
    <citation type="submission" date="2020-05" db="UniProtKB">
        <authorList>
            <consortium name="EnsemblMetazoa"/>
        </authorList>
    </citation>
    <scope>IDENTIFICATION</scope>
    <source>
        <strain evidence="3">JHB</strain>
    </source>
</reference>